<evidence type="ECO:0000256" key="3">
    <source>
        <dbReference type="ARBA" id="ARBA00004510"/>
    </source>
</evidence>
<dbReference type="InterPro" id="IPR036028">
    <property type="entry name" value="SH3-like_dom_sf"/>
</dbReference>
<dbReference type="InterPro" id="IPR051627">
    <property type="entry name" value="SLIT-ROBO_RhoGAP"/>
</dbReference>
<dbReference type="GO" id="GO:0030027">
    <property type="term" value="C:lamellipodium"/>
    <property type="evidence" value="ECO:0007669"/>
    <property type="project" value="UniProtKB-SubCell"/>
</dbReference>
<reference evidence="28" key="2">
    <citation type="submission" date="2025-08" db="UniProtKB">
        <authorList>
            <consortium name="Ensembl"/>
        </authorList>
    </citation>
    <scope>IDENTIFICATION</scope>
</reference>
<evidence type="ECO:0000256" key="9">
    <source>
        <dbReference type="ARBA" id="ARBA00022490"/>
    </source>
</evidence>
<evidence type="ECO:0000256" key="12">
    <source>
        <dbReference type="ARBA" id="ARBA00023054"/>
    </source>
</evidence>
<feature type="compositionally biased region" description="Polar residues" evidence="24">
    <location>
        <begin position="702"/>
        <end position="714"/>
    </location>
</feature>
<feature type="domain" description="F-BAR" evidence="27">
    <location>
        <begin position="22"/>
        <end position="325"/>
    </location>
</feature>
<dbReference type="PROSITE" id="PS51741">
    <property type="entry name" value="F_BAR"/>
    <property type="match status" value="1"/>
</dbReference>
<feature type="region of interest" description="Disordered" evidence="24">
    <location>
        <begin position="834"/>
        <end position="933"/>
    </location>
</feature>
<dbReference type="GO" id="GO:0007165">
    <property type="term" value="P:signal transduction"/>
    <property type="evidence" value="ECO:0007669"/>
    <property type="project" value="InterPro"/>
</dbReference>
<dbReference type="SMART" id="SM00055">
    <property type="entry name" value="FCH"/>
    <property type="match status" value="1"/>
</dbReference>
<dbReference type="GO" id="GO:0043197">
    <property type="term" value="C:dendritic spine"/>
    <property type="evidence" value="ECO:0007669"/>
    <property type="project" value="UniProtKB-SubCell"/>
</dbReference>
<evidence type="ECO:0000256" key="6">
    <source>
        <dbReference type="ARBA" id="ARBA00022443"/>
    </source>
</evidence>
<evidence type="ECO:0000256" key="8">
    <source>
        <dbReference type="ARBA" id="ARBA00022475"/>
    </source>
</evidence>
<dbReference type="FunFam" id="1.20.1270.60:FF:000006">
    <property type="entry name" value="SLIT-ROBO Rho GTPase-activating protein 1 isoform 2"/>
    <property type="match status" value="1"/>
</dbReference>
<evidence type="ECO:0000256" key="20">
    <source>
        <dbReference type="ARBA" id="ARBA00073507"/>
    </source>
</evidence>
<evidence type="ECO:0000256" key="15">
    <source>
        <dbReference type="ARBA" id="ARBA00023257"/>
    </source>
</evidence>
<feature type="region of interest" description="Disordered" evidence="24">
    <location>
        <begin position="695"/>
        <end position="723"/>
    </location>
</feature>
<dbReference type="AlphaFoldDB" id="A0A2R8MJM0"/>
<evidence type="ECO:0000256" key="22">
    <source>
        <dbReference type="PROSITE-ProRule" id="PRU01077"/>
    </source>
</evidence>
<evidence type="ECO:0000256" key="14">
    <source>
        <dbReference type="ARBA" id="ARBA00023242"/>
    </source>
</evidence>
<dbReference type="SUPFAM" id="SSF50044">
    <property type="entry name" value="SH3-domain"/>
    <property type="match status" value="1"/>
</dbReference>
<dbReference type="GO" id="GO:0005634">
    <property type="term" value="C:nucleus"/>
    <property type="evidence" value="ECO:0007669"/>
    <property type="project" value="UniProtKB-SubCell"/>
</dbReference>
<keyword evidence="29" id="KW-1185">Reference proteome</keyword>
<feature type="compositionally biased region" description="Polar residues" evidence="24">
    <location>
        <begin position="916"/>
        <end position="930"/>
    </location>
</feature>
<feature type="compositionally biased region" description="Polar residues" evidence="24">
    <location>
        <begin position="871"/>
        <end position="882"/>
    </location>
</feature>
<dbReference type="InterPro" id="IPR000198">
    <property type="entry name" value="RhoGAP_dom"/>
</dbReference>
<evidence type="ECO:0000256" key="5">
    <source>
        <dbReference type="ARBA" id="ARBA00004552"/>
    </source>
</evidence>
<keyword evidence="17" id="KW-0968">Cytoplasmic vesicle</keyword>
<reference evidence="28" key="3">
    <citation type="submission" date="2025-09" db="UniProtKB">
        <authorList>
            <consortium name="Ensembl"/>
        </authorList>
    </citation>
    <scope>IDENTIFICATION</scope>
</reference>
<keyword evidence="13" id="KW-0472">Membrane</keyword>
<dbReference type="InterPro" id="IPR027267">
    <property type="entry name" value="AH/BAR_dom_sf"/>
</dbReference>
<feature type="domain" description="SH3" evidence="25">
    <location>
        <begin position="725"/>
        <end position="784"/>
    </location>
</feature>
<feature type="compositionally biased region" description="Polar residues" evidence="24">
    <location>
        <begin position="894"/>
        <end position="904"/>
    </location>
</feature>
<feature type="domain" description="Rho-GAP" evidence="26">
    <location>
        <begin position="485"/>
        <end position="676"/>
    </location>
</feature>
<dbReference type="PROSITE" id="PS50238">
    <property type="entry name" value="RHOGAP"/>
    <property type="match status" value="1"/>
</dbReference>
<accession>A0A2R8MJM0</accession>
<evidence type="ECO:0000256" key="4">
    <source>
        <dbReference type="ARBA" id="ARBA00004514"/>
    </source>
</evidence>
<keyword evidence="8" id="KW-1003">Cell membrane</keyword>
<dbReference type="GO" id="GO:0005829">
    <property type="term" value="C:cytosol"/>
    <property type="evidence" value="ECO:0007669"/>
    <property type="project" value="UniProtKB-SubCell"/>
</dbReference>
<dbReference type="Ensembl" id="ENSCJAT00000066635.3">
    <property type="protein sequence ID" value="ENSCJAP00000060713.3"/>
    <property type="gene ID" value="ENSCJAG00000018702.6"/>
</dbReference>
<evidence type="ECO:0000259" key="25">
    <source>
        <dbReference type="PROSITE" id="PS50002"/>
    </source>
</evidence>
<dbReference type="Gene3D" id="2.30.30.40">
    <property type="entry name" value="SH3 Domains"/>
    <property type="match status" value="1"/>
</dbReference>
<evidence type="ECO:0000256" key="24">
    <source>
        <dbReference type="SAM" id="MobiDB-lite"/>
    </source>
</evidence>
<feature type="region of interest" description="Disordered" evidence="24">
    <location>
        <begin position="186"/>
        <end position="211"/>
    </location>
</feature>
<dbReference type="PROSITE" id="PS50002">
    <property type="entry name" value="SH3"/>
    <property type="match status" value="1"/>
</dbReference>
<evidence type="ECO:0000256" key="23">
    <source>
        <dbReference type="SAM" id="Coils"/>
    </source>
</evidence>
<gene>
    <name evidence="28" type="primary">SRGAP2</name>
</gene>
<evidence type="ECO:0000256" key="7">
    <source>
        <dbReference type="ARBA" id="ARBA00022468"/>
    </source>
</evidence>
<dbReference type="Pfam" id="PF00018">
    <property type="entry name" value="SH3_1"/>
    <property type="match status" value="1"/>
</dbReference>
<reference evidence="28" key="1">
    <citation type="submission" date="2009-03" db="EMBL/GenBank/DDBJ databases">
        <authorList>
            <person name="Warren W."/>
            <person name="Ye L."/>
            <person name="Minx P."/>
            <person name="Worley K."/>
            <person name="Gibbs R."/>
            <person name="Wilson R.K."/>
        </authorList>
    </citation>
    <scope>NUCLEOTIDE SEQUENCE [LARGE SCALE GENOMIC DNA]</scope>
</reference>
<evidence type="ECO:0000256" key="1">
    <source>
        <dbReference type="ARBA" id="ARBA00004123"/>
    </source>
</evidence>
<feature type="compositionally biased region" description="Low complexity" evidence="24">
    <location>
        <begin position="852"/>
        <end position="863"/>
    </location>
</feature>
<dbReference type="PANTHER" id="PTHR14166">
    <property type="entry name" value="SLIT-ROBO RHO GTPASE ACTIVATING PROTEIN"/>
    <property type="match status" value="1"/>
</dbReference>
<dbReference type="CDD" id="cd11955">
    <property type="entry name" value="SH3_srGAP1-3"/>
    <property type="match status" value="1"/>
</dbReference>
<dbReference type="InterPro" id="IPR001060">
    <property type="entry name" value="FCH_dom"/>
</dbReference>
<evidence type="ECO:0000256" key="21">
    <source>
        <dbReference type="PROSITE-ProRule" id="PRU00192"/>
    </source>
</evidence>
<dbReference type="Gene3D" id="1.10.555.10">
    <property type="entry name" value="Rho GTPase activation protein"/>
    <property type="match status" value="1"/>
</dbReference>
<dbReference type="SMART" id="SM00326">
    <property type="entry name" value="SH3"/>
    <property type="match status" value="1"/>
</dbReference>
<dbReference type="GO" id="GO:0007399">
    <property type="term" value="P:nervous system development"/>
    <property type="evidence" value="ECO:0007669"/>
    <property type="project" value="UniProtKB-KW"/>
</dbReference>
<dbReference type="SUPFAM" id="SSF103657">
    <property type="entry name" value="BAR/IMD domain-like"/>
    <property type="match status" value="1"/>
</dbReference>
<feature type="region of interest" description="Disordered" evidence="24">
    <location>
        <begin position="980"/>
        <end position="1009"/>
    </location>
</feature>
<dbReference type="InterPro" id="IPR001452">
    <property type="entry name" value="SH3_domain"/>
</dbReference>
<dbReference type="InterPro" id="IPR031160">
    <property type="entry name" value="F_BAR_dom"/>
</dbReference>
<evidence type="ECO:0000256" key="19">
    <source>
        <dbReference type="ARBA" id="ARBA00034105"/>
    </source>
</evidence>
<feature type="region of interest" description="Disordered" evidence="24">
    <location>
        <begin position="1026"/>
        <end position="1068"/>
    </location>
</feature>
<dbReference type="FunFam" id="2.30.30.40:FF:000266">
    <property type="entry name" value="SLIT-ROBO Rho GTPase-activating protein 2"/>
    <property type="match status" value="1"/>
</dbReference>
<dbReference type="InterPro" id="IPR035648">
    <property type="entry name" value="srGAP1/2/3_SH3"/>
</dbReference>
<dbReference type="SUPFAM" id="SSF48350">
    <property type="entry name" value="GTPase activation domain, GAP"/>
    <property type="match status" value="1"/>
</dbReference>
<evidence type="ECO:0000256" key="2">
    <source>
        <dbReference type="ARBA" id="ARBA00004262"/>
    </source>
</evidence>
<dbReference type="GeneTree" id="ENSGT00950000182824"/>
<dbReference type="Pfam" id="PF00620">
    <property type="entry name" value="RhoGAP"/>
    <property type="match status" value="1"/>
</dbReference>
<protein>
    <recommendedName>
        <fullName evidence="20">SLIT-ROBO Rho GTPase-activating protein 2</fullName>
    </recommendedName>
</protein>
<keyword evidence="16" id="KW-0966">Cell projection</keyword>
<evidence type="ECO:0000256" key="13">
    <source>
        <dbReference type="ARBA" id="ARBA00023136"/>
    </source>
</evidence>
<evidence type="ECO:0000313" key="28">
    <source>
        <dbReference type="Ensembl" id="ENSCJAP00000060713.3"/>
    </source>
</evidence>
<feature type="compositionally biased region" description="Polar residues" evidence="24">
    <location>
        <begin position="1046"/>
        <end position="1068"/>
    </location>
</feature>
<feature type="coiled-coil region" evidence="23">
    <location>
        <begin position="363"/>
        <end position="397"/>
    </location>
</feature>
<evidence type="ECO:0000256" key="17">
    <source>
        <dbReference type="ARBA" id="ARBA00023329"/>
    </source>
</evidence>
<evidence type="ECO:0000256" key="11">
    <source>
        <dbReference type="ARBA" id="ARBA00023018"/>
    </source>
</evidence>
<dbReference type="CDD" id="cd07682">
    <property type="entry name" value="F-BAR_srGAP2"/>
    <property type="match status" value="1"/>
</dbReference>
<keyword evidence="15" id="KW-0628">Postsynaptic cell membrane</keyword>
<evidence type="ECO:0000256" key="16">
    <source>
        <dbReference type="ARBA" id="ARBA00023273"/>
    </source>
</evidence>
<dbReference type="Gene3D" id="1.20.1270.60">
    <property type="entry name" value="Arfaptin homology (AH) domain/BAR domain"/>
    <property type="match status" value="1"/>
</dbReference>
<dbReference type="GO" id="GO:0005096">
    <property type="term" value="F:GTPase activator activity"/>
    <property type="evidence" value="ECO:0007669"/>
    <property type="project" value="UniProtKB-KW"/>
</dbReference>
<name>A0A2R8MJM0_CALJA</name>
<keyword evidence="9" id="KW-0963">Cytoplasm</keyword>
<organism evidence="28 29">
    <name type="scientific">Callithrix jacchus</name>
    <name type="common">White-tufted-ear marmoset</name>
    <name type="synonym">Simia Jacchus</name>
    <dbReference type="NCBI Taxonomy" id="9483"/>
    <lineage>
        <taxon>Eukaryota</taxon>
        <taxon>Metazoa</taxon>
        <taxon>Chordata</taxon>
        <taxon>Craniata</taxon>
        <taxon>Vertebrata</taxon>
        <taxon>Euteleostomi</taxon>
        <taxon>Mammalia</taxon>
        <taxon>Eutheria</taxon>
        <taxon>Euarchontoglires</taxon>
        <taxon>Primates</taxon>
        <taxon>Haplorrhini</taxon>
        <taxon>Platyrrhini</taxon>
        <taxon>Cebidae</taxon>
        <taxon>Callitrichinae</taxon>
        <taxon>Callithrix</taxon>
        <taxon>Callithrix</taxon>
    </lineage>
</organism>
<feature type="compositionally biased region" description="Basic and acidic residues" evidence="24">
    <location>
        <begin position="186"/>
        <end position="203"/>
    </location>
</feature>
<keyword evidence="6 21" id="KW-0728">SH3 domain</keyword>
<keyword evidence="10" id="KW-0524">Neurogenesis</keyword>
<dbReference type="GO" id="GO:0045335">
    <property type="term" value="C:phagocytic vesicle"/>
    <property type="evidence" value="ECO:0007669"/>
    <property type="project" value="UniProtKB-SubCell"/>
</dbReference>
<evidence type="ECO:0000259" key="27">
    <source>
        <dbReference type="PROSITE" id="PS51741"/>
    </source>
</evidence>
<dbReference type="Bgee" id="ENSCJAG00000018702">
    <property type="expression patterns" value="Expressed in cerebellum and 6 other cell types or tissues"/>
</dbReference>
<evidence type="ECO:0000256" key="18">
    <source>
        <dbReference type="ARBA" id="ARBA00034100"/>
    </source>
</evidence>
<dbReference type="GO" id="GO:0045211">
    <property type="term" value="C:postsynaptic membrane"/>
    <property type="evidence" value="ECO:0007669"/>
    <property type="project" value="UniProtKB-SubCell"/>
</dbReference>
<evidence type="ECO:0000313" key="29">
    <source>
        <dbReference type="Proteomes" id="UP000008225"/>
    </source>
</evidence>
<dbReference type="Proteomes" id="UP000008225">
    <property type="component" value="Chromosome 19"/>
</dbReference>
<evidence type="ECO:0000259" key="26">
    <source>
        <dbReference type="PROSITE" id="PS50238"/>
    </source>
</evidence>
<dbReference type="GO" id="GO:0014069">
    <property type="term" value="C:postsynaptic density"/>
    <property type="evidence" value="ECO:0007669"/>
    <property type="project" value="UniProtKB-SubCell"/>
</dbReference>
<keyword evidence="11" id="KW-0770">Synapse</keyword>
<evidence type="ECO:0000256" key="10">
    <source>
        <dbReference type="ARBA" id="ARBA00022902"/>
    </source>
</evidence>
<sequence>MTSPAKFKKDKEIIAEYDTQVKEIRAQLTEQMKCLDQQCELRVQLLQDLQDFFRKKAEIEMDYSRNLEKLAERFLAKTRSTKDQQFKKDQNVLSPVNCWNLLLNQVKRESRDHTTLSDIYLNNIIPRFVQVSEDSGRLFKKSKEVGQQLQDDLMKVLNELYSVMKTYHMYNADSISAQSKLKEAEKQEEKQIGKSVKQEDRQTPRSPDSTANVRIEEKHVRRSSVKKIEKMKEKRQAKYTENKLKAIKARNEYLLALEATNASVFKYYIHDLSDLIDQCCDLGYHASLNRALRTFLSAELNLEQSKHEGLDAIENAVENLDATSDKQRLMEMYNNVFCPPMKFEFQPHMGDMASQLCAQQPVQSELVQRCQQLQSRLSTLKIENEEVKKTMEATLQTIQDIVTVEDFDVSDCFQYSNSMESVKSTVSETFMSKPSIAKRRANQQETEQFYFTKMKEYLEGRNLITKLQAKHDLLQKTLGESECGNPLRSSTVRKQDSSQAIPLVVESCIRFISRHGLQHEGIFRVSGSQVEVNDIKNAFERGEDPLAGDQNDHDMDSIAGVLKLYFRGLEHPLFPKDIFHDLMACVTMDNLQERALHIRKVLLVLPKTTLIIMRYLFAFLSHLSQFSEENMMDPYNLAICFGPSLMSVPEGHDQVSCQAHVNELIKTIIIQHENIFPSPRELEGPVYSRGGSMEDYCDSPHGETTSVEDSTQDVTAEHHTSDDECEPIEAIAKFDYVGRTARELSFKKGASLLLYQRASDDWWEGRHNGIDGLIPHQYIVVQDTEDGVVERSSPKSEIEVISEPPEEKVTARAGASCPSGGHVADIYLANINKQRKRPESGSIRKTFRSDSHGLSSSLTDSSSPGVGASCRPSSQPIMSQSLPKEGSDKCSISGHGSLNSISRHSSLKNRLDSPQIRKTATAGRSKSFNNHRPMDPEVIAQDIEATMNSALNELRELERQSSVKHTPDVVLDTLEPLKTSPVVAPTSEPSSPLHTQLLKDPEPAFQRSASTAGDIACAFRPVKSVKMAAPVKPPATRPKPAVFPKTNATSPGVNSSTSPQSTDKSCTV</sequence>
<dbReference type="FunFam" id="1.10.555.10:FF:000010">
    <property type="entry name" value="SLIT-ROBO Rho GTPase-activating protein 1 isoform 2"/>
    <property type="match status" value="1"/>
</dbReference>
<comment type="subcellular location">
    <subcellularLocation>
        <location evidence="5">Cell projection</location>
        <location evidence="5">Dendritic spine</location>
    </subcellularLocation>
    <subcellularLocation>
        <location evidence="3">Cell projection</location>
        <location evidence="3">Lamellipodium</location>
    </subcellularLocation>
    <subcellularLocation>
        <location evidence="4">Cytoplasm</location>
        <location evidence="4">Cytosol</location>
    </subcellularLocation>
    <subcellularLocation>
        <location evidence="2">Cytoplasmic vesicle</location>
        <location evidence="2">Phagosome</location>
    </subcellularLocation>
    <subcellularLocation>
        <location evidence="1">Nucleus</location>
    </subcellularLocation>
    <subcellularLocation>
        <location evidence="18">Postsynaptic cell membrane</location>
    </subcellularLocation>
    <subcellularLocation>
        <location evidence="19">Postsynaptic density</location>
    </subcellularLocation>
</comment>
<keyword evidence="14" id="KW-0539">Nucleus</keyword>
<dbReference type="Pfam" id="PF00611">
    <property type="entry name" value="FCH"/>
    <property type="match status" value="1"/>
</dbReference>
<dbReference type="SMART" id="SM00324">
    <property type="entry name" value="RhoGAP"/>
    <property type="match status" value="1"/>
</dbReference>
<keyword evidence="7" id="KW-0343">GTPase activation</keyword>
<keyword evidence="12 22" id="KW-0175">Coiled coil</keyword>
<dbReference type="InterPro" id="IPR008936">
    <property type="entry name" value="Rho_GTPase_activation_prot"/>
</dbReference>
<proteinExistence type="predicted"/>
<dbReference type="CDD" id="cd04383">
    <property type="entry name" value="RhoGAP_srGAP"/>
    <property type="match status" value="1"/>
</dbReference>